<sequence length="69" mass="7600">MLILPSQKNPRPQWGFNPGDSGSKSGRHYRVAIKATSYSKAVLVLIIPNTPSNCEILPRISYCKDIGDV</sequence>
<reference evidence="2" key="2">
    <citation type="submission" date="2020-11" db="EMBL/GenBank/DDBJ databases">
        <authorList>
            <person name="McCartney M.A."/>
            <person name="Auch B."/>
            <person name="Kono T."/>
            <person name="Mallez S."/>
            <person name="Becker A."/>
            <person name="Gohl D.M."/>
            <person name="Silverstein K.A.T."/>
            <person name="Koren S."/>
            <person name="Bechman K.B."/>
            <person name="Herman A."/>
            <person name="Abrahante J.E."/>
            <person name="Garbe J."/>
        </authorList>
    </citation>
    <scope>NUCLEOTIDE SEQUENCE</scope>
    <source>
        <strain evidence="2">Duluth1</strain>
        <tissue evidence="2">Whole animal</tissue>
    </source>
</reference>
<keyword evidence="3" id="KW-1185">Reference proteome</keyword>
<proteinExistence type="predicted"/>
<comment type="caution">
    <text evidence="2">The sequence shown here is derived from an EMBL/GenBank/DDBJ whole genome shotgun (WGS) entry which is preliminary data.</text>
</comment>
<protein>
    <submittedName>
        <fullName evidence="2">Uncharacterized protein</fullName>
    </submittedName>
</protein>
<dbReference type="Proteomes" id="UP000828390">
    <property type="component" value="Unassembled WGS sequence"/>
</dbReference>
<accession>A0A9D4QN02</accession>
<feature type="region of interest" description="Disordered" evidence="1">
    <location>
        <begin position="1"/>
        <end position="25"/>
    </location>
</feature>
<evidence type="ECO:0000256" key="1">
    <source>
        <dbReference type="SAM" id="MobiDB-lite"/>
    </source>
</evidence>
<gene>
    <name evidence="2" type="ORF">DPMN_110315</name>
</gene>
<dbReference type="EMBL" id="JAIWYP010000004">
    <property type="protein sequence ID" value="KAH3836939.1"/>
    <property type="molecule type" value="Genomic_DNA"/>
</dbReference>
<feature type="compositionally biased region" description="Polar residues" evidence="1">
    <location>
        <begin position="1"/>
        <end position="10"/>
    </location>
</feature>
<organism evidence="2 3">
    <name type="scientific">Dreissena polymorpha</name>
    <name type="common">Zebra mussel</name>
    <name type="synonym">Mytilus polymorpha</name>
    <dbReference type="NCBI Taxonomy" id="45954"/>
    <lineage>
        <taxon>Eukaryota</taxon>
        <taxon>Metazoa</taxon>
        <taxon>Spiralia</taxon>
        <taxon>Lophotrochozoa</taxon>
        <taxon>Mollusca</taxon>
        <taxon>Bivalvia</taxon>
        <taxon>Autobranchia</taxon>
        <taxon>Heteroconchia</taxon>
        <taxon>Euheterodonta</taxon>
        <taxon>Imparidentia</taxon>
        <taxon>Neoheterodontei</taxon>
        <taxon>Myida</taxon>
        <taxon>Dreissenoidea</taxon>
        <taxon>Dreissenidae</taxon>
        <taxon>Dreissena</taxon>
    </lineage>
</organism>
<name>A0A9D4QN02_DREPO</name>
<reference evidence="2" key="1">
    <citation type="journal article" date="2019" name="bioRxiv">
        <title>The Genome of the Zebra Mussel, Dreissena polymorpha: A Resource for Invasive Species Research.</title>
        <authorList>
            <person name="McCartney M.A."/>
            <person name="Auch B."/>
            <person name="Kono T."/>
            <person name="Mallez S."/>
            <person name="Zhang Y."/>
            <person name="Obille A."/>
            <person name="Becker A."/>
            <person name="Abrahante J.E."/>
            <person name="Garbe J."/>
            <person name="Badalamenti J.P."/>
            <person name="Herman A."/>
            <person name="Mangelson H."/>
            <person name="Liachko I."/>
            <person name="Sullivan S."/>
            <person name="Sone E.D."/>
            <person name="Koren S."/>
            <person name="Silverstein K.A.T."/>
            <person name="Beckman K.B."/>
            <person name="Gohl D.M."/>
        </authorList>
    </citation>
    <scope>NUCLEOTIDE SEQUENCE</scope>
    <source>
        <strain evidence="2">Duluth1</strain>
        <tissue evidence="2">Whole animal</tissue>
    </source>
</reference>
<evidence type="ECO:0000313" key="3">
    <source>
        <dbReference type="Proteomes" id="UP000828390"/>
    </source>
</evidence>
<evidence type="ECO:0000313" key="2">
    <source>
        <dbReference type="EMBL" id="KAH3836939.1"/>
    </source>
</evidence>
<dbReference type="AlphaFoldDB" id="A0A9D4QN02"/>